<evidence type="ECO:0000259" key="1">
    <source>
        <dbReference type="PROSITE" id="PS50228"/>
    </source>
</evidence>
<organism evidence="3 4">
    <name type="scientific">Magallana gigas</name>
    <name type="common">Pacific oyster</name>
    <name type="synonym">Crassostrea gigas</name>
    <dbReference type="NCBI Taxonomy" id="29159"/>
    <lineage>
        <taxon>Eukaryota</taxon>
        <taxon>Metazoa</taxon>
        <taxon>Spiralia</taxon>
        <taxon>Lophotrochozoa</taxon>
        <taxon>Mollusca</taxon>
        <taxon>Bivalvia</taxon>
        <taxon>Autobranchia</taxon>
        <taxon>Pteriomorphia</taxon>
        <taxon>Ostreida</taxon>
        <taxon>Ostreoidea</taxon>
        <taxon>Ostreidae</taxon>
        <taxon>Magallana</taxon>
    </lineage>
</organism>
<evidence type="ECO:0000259" key="2">
    <source>
        <dbReference type="PROSITE" id="PS50871"/>
    </source>
</evidence>
<accession>A0A8W8NHI4</accession>
<sequence>MLTDPNEQCYFNILCDMYIHISTQETRANWGLLQTVTAPIVYCKQEQFTEAKHPRLRCYIEMFFHHCLRIFILITASSLPWINASDQTFALCDGQRGFIRCENGTKIRITSANYGRTDDQVCPGGDTSTRTCLSKSSEIKVRWNCNGYSSCHLRASNQLFGNPCTNFSKYLEVKYSCIKILEKNMREKPIIAFNAYLTKTLTMHISTPVNIVYDGLILNYGNAYNPHHGIFTAPSAGLYIFTWTSFVDSGKSFNTELLVNGQGKGVANCHNSNNRGYENCANAVPVVLKKGDKVNIRTTYADSLIRDWSSFKGWKV</sequence>
<name>A0A8W8NHI4_MAGGI</name>
<dbReference type="PROSITE" id="PS50228">
    <property type="entry name" value="SUEL_LECTIN"/>
    <property type="match status" value="1"/>
</dbReference>
<feature type="domain" description="C1q" evidence="2">
    <location>
        <begin position="186"/>
        <end position="316"/>
    </location>
</feature>
<dbReference type="InterPro" id="IPR001073">
    <property type="entry name" value="C1q_dom"/>
</dbReference>
<dbReference type="PROSITE" id="PS50871">
    <property type="entry name" value="C1Q"/>
    <property type="match status" value="1"/>
</dbReference>
<dbReference type="SUPFAM" id="SSF49842">
    <property type="entry name" value="TNF-like"/>
    <property type="match status" value="1"/>
</dbReference>
<dbReference type="CDD" id="cd22827">
    <property type="entry name" value="Gal_Rha_Lectin_SUL-I-like"/>
    <property type="match status" value="1"/>
</dbReference>
<dbReference type="Gene3D" id="2.60.120.40">
    <property type="match status" value="1"/>
</dbReference>
<dbReference type="InterPro" id="IPR043159">
    <property type="entry name" value="Lectin_gal-bd_sf"/>
</dbReference>
<dbReference type="InterPro" id="IPR008983">
    <property type="entry name" value="Tumour_necrosis_fac-like_dom"/>
</dbReference>
<reference evidence="3" key="1">
    <citation type="submission" date="2022-08" db="UniProtKB">
        <authorList>
            <consortium name="EnsemblMetazoa"/>
        </authorList>
    </citation>
    <scope>IDENTIFICATION</scope>
    <source>
        <strain evidence="3">05x7-T-G4-1.051#20</strain>
    </source>
</reference>
<dbReference type="Pfam" id="PF02140">
    <property type="entry name" value="SUEL_Lectin"/>
    <property type="match status" value="1"/>
</dbReference>
<dbReference type="PRINTS" id="PR00007">
    <property type="entry name" value="COMPLEMNTC1Q"/>
</dbReference>
<dbReference type="Proteomes" id="UP000005408">
    <property type="component" value="Unassembled WGS sequence"/>
</dbReference>
<protein>
    <submittedName>
        <fullName evidence="3">Uncharacterized protein</fullName>
    </submittedName>
</protein>
<dbReference type="InterPro" id="IPR000922">
    <property type="entry name" value="Lectin_gal-bd_dom"/>
</dbReference>
<evidence type="ECO:0000313" key="4">
    <source>
        <dbReference type="Proteomes" id="UP000005408"/>
    </source>
</evidence>
<dbReference type="SMART" id="SM00110">
    <property type="entry name" value="C1Q"/>
    <property type="match status" value="1"/>
</dbReference>
<evidence type="ECO:0000313" key="3">
    <source>
        <dbReference type="EnsemblMetazoa" id="G584.3:cds"/>
    </source>
</evidence>
<proteinExistence type="predicted"/>
<dbReference type="AlphaFoldDB" id="A0A8W8NHI4"/>
<dbReference type="PANTHER" id="PTHR46780">
    <property type="entry name" value="PROTEIN EVA-1"/>
    <property type="match status" value="1"/>
</dbReference>
<dbReference type="GO" id="GO:0030246">
    <property type="term" value="F:carbohydrate binding"/>
    <property type="evidence" value="ECO:0007669"/>
    <property type="project" value="InterPro"/>
</dbReference>
<dbReference type="Gene3D" id="2.60.120.740">
    <property type="match status" value="1"/>
</dbReference>
<dbReference type="FunFam" id="2.60.120.740:FF:000001">
    <property type="entry name" value="Adhesion G protein-coupled receptor L2"/>
    <property type="match status" value="1"/>
</dbReference>
<feature type="domain" description="SUEL-type lectin" evidence="1">
    <location>
        <begin position="91"/>
        <end position="178"/>
    </location>
</feature>
<dbReference type="EnsemblMetazoa" id="G584.3">
    <property type="protein sequence ID" value="G584.3:cds"/>
    <property type="gene ID" value="G584"/>
</dbReference>
<keyword evidence="4" id="KW-1185">Reference proteome</keyword>
<dbReference type="Pfam" id="PF00386">
    <property type="entry name" value="C1q"/>
    <property type="match status" value="1"/>
</dbReference>